<keyword evidence="1" id="KW-0479">Metal-binding</keyword>
<dbReference type="GO" id="GO:0008270">
    <property type="term" value="F:zinc ion binding"/>
    <property type="evidence" value="ECO:0007669"/>
    <property type="project" value="UniProtKB-KW"/>
</dbReference>
<dbReference type="InterPro" id="IPR019718">
    <property type="entry name" value="DUF2602"/>
</dbReference>
<keyword evidence="1" id="KW-0862">Zinc</keyword>
<dbReference type="Proteomes" id="UP000625804">
    <property type="component" value="Unassembled WGS sequence"/>
</dbReference>
<keyword evidence="1" id="KW-0863">Zinc-finger</keyword>
<name>A0A8J8GFX5_9BACI</name>
<dbReference type="EMBL" id="JABTTE010000019">
    <property type="protein sequence ID" value="NSL52632.1"/>
    <property type="molecule type" value="Genomic_DNA"/>
</dbReference>
<dbReference type="RefSeq" id="WP_173731839.1">
    <property type="nucleotide sequence ID" value="NZ_JABTTE010000019.1"/>
</dbReference>
<organism evidence="1 2">
    <name type="scientific">Calidifontibacillus erzurumensis</name>
    <dbReference type="NCBI Taxonomy" id="2741433"/>
    <lineage>
        <taxon>Bacteria</taxon>
        <taxon>Bacillati</taxon>
        <taxon>Bacillota</taxon>
        <taxon>Bacilli</taxon>
        <taxon>Bacillales</taxon>
        <taxon>Bacillaceae</taxon>
        <taxon>Calidifontibacillus/Schinkia group</taxon>
        <taxon>Calidifontibacillus</taxon>
    </lineage>
</organism>
<evidence type="ECO:0000313" key="2">
    <source>
        <dbReference type="Proteomes" id="UP000625804"/>
    </source>
</evidence>
<sequence>MDRKQVIEKVGYLLDTYCNGCFLAQYHRKEFGKKYAQSFCIHKCTVGCELKSYGKKLIR</sequence>
<accession>A0A8J8GFX5</accession>
<dbReference type="Pfam" id="PF10782">
    <property type="entry name" value="zf-C2HCIx2C"/>
    <property type="match status" value="1"/>
</dbReference>
<dbReference type="AlphaFoldDB" id="A0A8J8GFX5"/>
<comment type="caution">
    <text evidence="1">The sequence shown here is derived from an EMBL/GenBank/DDBJ whole genome shotgun (WGS) entry which is preliminary data.</text>
</comment>
<proteinExistence type="predicted"/>
<reference evidence="1" key="1">
    <citation type="submission" date="2020-06" db="EMBL/GenBank/DDBJ databases">
        <title>A novel thermopfilic bacterium from Erzurum, Turkey.</title>
        <authorList>
            <person name="Adiguzel A."/>
            <person name="Ay H."/>
            <person name="Baltaci M.O."/>
        </authorList>
    </citation>
    <scope>NUCLEOTIDE SEQUENCE</scope>
    <source>
        <strain evidence="1">P2</strain>
    </source>
</reference>
<evidence type="ECO:0000313" key="1">
    <source>
        <dbReference type="EMBL" id="NSL52632.1"/>
    </source>
</evidence>
<gene>
    <name evidence="1" type="ORF">HR057_12790</name>
</gene>
<keyword evidence="2" id="KW-1185">Reference proteome</keyword>
<protein>
    <submittedName>
        <fullName evidence="1">Zinc-finger domain-containing protein</fullName>
    </submittedName>
</protein>